<feature type="domain" description="Glycosyl transferase family 1" evidence="2">
    <location>
        <begin position="180"/>
        <end position="328"/>
    </location>
</feature>
<evidence type="ECO:0000259" key="2">
    <source>
        <dbReference type="Pfam" id="PF00534"/>
    </source>
</evidence>
<dbReference type="Proteomes" id="UP000464700">
    <property type="component" value="Chromosome"/>
</dbReference>
<dbReference type="InterPro" id="IPR001296">
    <property type="entry name" value="Glyco_trans_1"/>
</dbReference>
<evidence type="ECO:0000256" key="1">
    <source>
        <dbReference type="ARBA" id="ARBA00022679"/>
    </source>
</evidence>
<dbReference type="CDD" id="cd03801">
    <property type="entry name" value="GT4_PimA-like"/>
    <property type="match status" value="1"/>
</dbReference>
<dbReference type="GO" id="GO:0016757">
    <property type="term" value="F:glycosyltransferase activity"/>
    <property type="evidence" value="ECO:0007669"/>
    <property type="project" value="InterPro"/>
</dbReference>
<dbReference type="Gene3D" id="3.40.50.2000">
    <property type="entry name" value="Glycogen Phosphorylase B"/>
    <property type="match status" value="2"/>
</dbReference>
<dbReference type="KEGG" id="pcol:F1325_00290"/>
<evidence type="ECO:0000259" key="3">
    <source>
        <dbReference type="Pfam" id="PF13439"/>
    </source>
</evidence>
<dbReference type="Pfam" id="PF13439">
    <property type="entry name" value="Glyco_transf_4"/>
    <property type="match status" value="1"/>
</dbReference>
<protein>
    <submittedName>
        <fullName evidence="4">Glycosyltransferase family 4 protein</fullName>
    </submittedName>
</protein>
<dbReference type="InterPro" id="IPR028098">
    <property type="entry name" value="Glyco_trans_4-like_N"/>
</dbReference>
<dbReference type="EMBL" id="CP043925">
    <property type="protein sequence ID" value="QHN09003.1"/>
    <property type="molecule type" value="Genomic_DNA"/>
</dbReference>
<sequence>MKVLLFSHEYPPCIGGAGSVAESIFTSFKRKNINVTLLTSSRTNEDKNNFIFTERMNHKLWFISYSSWLKKHISQFDLIICNDPAAIYNAGKYFPEDILAKTVCLIHGEEKYLNKKHFIINKLNFSNYFKKAINMAKKIIFVSEYIKDRYAELYNIELDDSKYRIIHSGVKDTFSCTKNILSKEKNTFLTVSRLEKAKGFDTMLQAFCKVKESGIDFKWYIAGNGSYYEDFAKIIKRSPINENIVLLGKIERSKLPEIYQKAYYYISLSELNESYGLSYLEAATCGTTPIGYNRCGTKEAFKYIDNGILIDNFKDKDKIGDILCEILKISQTPITSCSRSESDFIEELINNVF</sequence>
<keyword evidence="5" id="KW-1185">Reference proteome</keyword>
<proteinExistence type="predicted"/>
<accession>A0A6I7D3Y3</accession>
<evidence type="ECO:0000313" key="5">
    <source>
        <dbReference type="Proteomes" id="UP000464700"/>
    </source>
</evidence>
<reference evidence="4 5" key="1">
    <citation type="submission" date="2019-09" db="EMBL/GenBank/DDBJ databases">
        <title>Emergence of a chromosome-mediated tetracycline resistance gene in Proteus strain.</title>
        <authorList>
            <person name="He D."/>
            <person name="Wang L."/>
        </authorList>
    </citation>
    <scope>NUCLEOTIDE SEQUENCE [LARGE SCALE GENOMIC DNA]</scope>
    <source>
        <strain evidence="4 5">T60</strain>
    </source>
</reference>
<gene>
    <name evidence="4" type="ORF">F1325_00290</name>
</gene>
<dbReference type="RefSeq" id="WP_160229858.1">
    <property type="nucleotide sequence ID" value="NZ_CP043925.1"/>
</dbReference>
<dbReference type="AlphaFoldDB" id="A0A6I7D3Y3"/>
<name>A0A6I7D3Y3_9GAMM</name>
<dbReference type="SUPFAM" id="SSF53756">
    <property type="entry name" value="UDP-Glycosyltransferase/glycogen phosphorylase"/>
    <property type="match status" value="1"/>
</dbReference>
<organism evidence="4 5">
    <name type="scientific">Proteus columbae</name>
    <dbReference type="NCBI Taxonomy" id="1987580"/>
    <lineage>
        <taxon>Bacteria</taxon>
        <taxon>Pseudomonadati</taxon>
        <taxon>Pseudomonadota</taxon>
        <taxon>Gammaproteobacteria</taxon>
        <taxon>Enterobacterales</taxon>
        <taxon>Morganellaceae</taxon>
        <taxon>Proteus</taxon>
    </lineage>
</organism>
<keyword evidence="1 4" id="KW-0808">Transferase</keyword>
<dbReference type="PANTHER" id="PTHR46401">
    <property type="entry name" value="GLYCOSYLTRANSFERASE WBBK-RELATED"/>
    <property type="match status" value="1"/>
</dbReference>
<evidence type="ECO:0000313" key="4">
    <source>
        <dbReference type="EMBL" id="QHN09003.1"/>
    </source>
</evidence>
<dbReference type="Pfam" id="PF00534">
    <property type="entry name" value="Glycos_transf_1"/>
    <property type="match status" value="1"/>
</dbReference>
<feature type="domain" description="Glycosyltransferase subfamily 4-like N-terminal" evidence="3">
    <location>
        <begin position="14"/>
        <end position="171"/>
    </location>
</feature>
<dbReference type="PANTHER" id="PTHR46401:SF2">
    <property type="entry name" value="GLYCOSYLTRANSFERASE WBBK-RELATED"/>
    <property type="match status" value="1"/>
</dbReference>